<sequence length="171" mass="19736">MAEYTFEGQRPDEEVIFVQKRHPWVLSKAGIIGILIILGLIISFILFGFSKVTSLMIVITVIFFVFYGLYLWFLYNNYIYILTNQRVIIIEQNSIFSRRIIESELDKIQNISVEVKGPVKTFLNFGDLKIMTAGIDPIMVILNVENPYKVQQEIVKHCKKLASGSNQTIIR</sequence>
<evidence type="ECO:0000256" key="1">
    <source>
        <dbReference type="SAM" id="Phobius"/>
    </source>
</evidence>
<keyword evidence="1" id="KW-0472">Membrane</keyword>
<reference evidence="3 4" key="1">
    <citation type="journal article" date="2015" name="Nature">
        <title>rRNA introns, odd ribosomes, and small enigmatic genomes across a large radiation of phyla.</title>
        <authorList>
            <person name="Brown C.T."/>
            <person name="Hug L.A."/>
            <person name="Thomas B.C."/>
            <person name="Sharon I."/>
            <person name="Castelle C.J."/>
            <person name="Singh A."/>
            <person name="Wilkins M.J."/>
            <person name="Williams K.H."/>
            <person name="Banfield J.F."/>
        </authorList>
    </citation>
    <scope>NUCLEOTIDE SEQUENCE [LARGE SCALE GENOMIC DNA]</scope>
</reference>
<keyword evidence="1" id="KW-1133">Transmembrane helix</keyword>
<feature type="transmembrane region" description="Helical" evidence="1">
    <location>
        <begin position="29"/>
        <end position="49"/>
    </location>
</feature>
<organism evidence="3 4">
    <name type="scientific">Berkelbacteria bacterium GW2011_GWB1_38_5</name>
    <dbReference type="NCBI Taxonomy" id="1618336"/>
    <lineage>
        <taxon>Bacteria</taxon>
        <taxon>Candidatus Berkelbacteria</taxon>
    </lineage>
</organism>
<evidence type="ECO:0000313" key="4">
    <source>
        <dbReference type="Proteomes" id="UP000034498"/>
    </source>
</evidence>
<dbReference type="STRING" id="1618336.US94_C0040G0009"/>
<dbReference type="PANTHER" id="PTHR37938:SF1">
    <property type="entry name" value="BLL0215 PROTEIN"/>
    <property type="match status" value="1"/>
</dbReference>
<dbReference type="Pfam" id="PF03703">
    <property type="entry name" value="bPH_2"/>
    <property type="match status" value="1"/>
</dbReference>
<evidence type="ECO:0000313" key="3">
    <source>
        <dbReference type="EMBL" id="KKQ72790.1"/>
    </source>
</evidence>
<dbReference type="AlphaFoldDB" id="A0A0G0KBC8"/>
<protein>
    <recommendedName>
        <fullName evidence="2">YdbS-like PH domain-containing protein</fullName>
    </recommendedName>
</protein>
<gene>
    <name evidence="3" type="ORF">US94_C0040G0009</name>
</gene>
<keyword evidence="1" id="KW-0812">Transmembrane</keyword>
<feature type="domain" description="YdbS-like PH" evidence="2">
    <location>
        <begin position="75"/>
        <end position="154"/>
    </location>
</feature>
<name>A0A0G0KBC8_9BACT</name>
<feature type="transmembrane region" description="Helical" evidence="1">
    <location>
        <begin position="55"/>
        <end position="75"/>
    </location>
</feature>
<dbReference type="InterPro" id="IPR005182">
    <property type="entry name" value="YdbS-like_PH"/>
</dbReference>
<proteinExistence type="predicted"/>
<evidence type="ECO:0000259" key="2">
    <source>
        <dbReference type="Pfam" id="PF03703"/>
    </source>
</evidence>
<dbReference type="Proteomes" id="UP000034498">
    <property type="component" value="Unassembled WGS sequence"/>
</dbReference>
<comment type="caution">
    <text evidence="3">The sequence shown here is derived from an EMBL/GenBank/DDBJ whole genome shotgun (WGS) entry which is preliminary data.</text>
</comment>
<dbReference type="PANTHER" id="PTHR37938">
    <property type="entry name" value="BLL0215 PROTEIN"/>
    <property type="match status" value="1"/>
</dbReference>
<accession>A0A0G0KBC8</accession>
<dbReference type="EMBL" id="LBUX01000040">
    <property type="protein sequence ID" value="KKQ72790.1"/>
    <property type="molecule type" value="Genomic_DNA"/>
</dbReference>